<gene>
    <name evidence="3" type="ORF">E0493_19830</name>
</gene>
<feature type="region of interest" description="Disordered" evidence="1">
    <location>
        <begin position="223"/>
        <end position="246"/>
    </location>
</feature>
<feature type="compositionally biased region" description="Pro residues" evidence="1">
    <location>
        <begin position="275"/>
        <end position="297"/>
    </location>
</feature>
<feature type="region of interest" description="Disordered" evidence="1">
    <location>
        <begin position="267"/>
        <end position="299"/>
    </location>
</feature>
<feature type="chain" id="PRO_5032986265" description="Tetratricopeptide repeat protein" evidence="2">
    <location>
        <begin position="24"/>
        <end position="845"/>
    </location>
</feature>
<evidence type="ECO:0008006" key="5">
    <source>
        <dbReference type="Google" id="ProtNLM"/>
    </source>
</evidence>
<proteinExistence type="predicted"/>
<dbReference type="Proteomes" id="UP000460715">
    <property type="component" value="Unassembled WGS sequence"/>
</dbReference>
<evidence type="ECO:0000313" key="4">
    <source>
        <dbReference type="Proteomes" id="UP000460715"/>
    </source>
</evidence>
<keyword evidence="4" id="KW-1185">Reference proteome</keyword>
<organism evidence="3 4">
    <name type="scientific">Teichococcus coralli</name>
    <dbReference type="NCBI Taxonomy" id="2545983"/>
    <lineage>
        <taxon>Bacteria</taxon>
        <taxon>Pseudomonadati</taxon>
        <taxon>Pseudomonadota</taxon>
        <taxon>Alphaproteobacteria</taxon>
        <taxon>Acetobacterales</taxon>
        <taxon>Roseomonadaceae</taxon>
        <taxon>Roseomonas</taxon>
    </lineage>
</organism>
<dbReference type="EMBL" id="SNVJ01000023">
    <property type="protein sequence ID" value="MXP65602.1"/>
    <property type="molecule type" value="Genomic_DNA"/>
</dbReference>
<evidence type="ECO:0000256" key="1">
    <source>
        <dbReference type="SAM" id="MobiDB-lite"/>
    </source>
</evidence>
<name>A0A845BKB7_9PROT</name>
<dbReference type="OrthoDB" id="7252307at2"/>
<feature type="signal peptide" evidence="2">
    <location>
        <begin position="1"/>
        <end position="23"/>
    </location>
</feature>
<accession>A0A845BKB7</accession>
<feature type="compositionally biased region" description="Low complexity" evidence="1">
    <location>
        <begin position="223"/>
        <end position="233"/>
    </location>
</feature>
<dbReference type="RefSeq" id="WP_160939008.1">
    <property type="nucleotide sequence ID" value="NZ_SNVJ01000023.1"/>
</dbReference>
<protein>
    <recommendedName>
        <fullName evidence="5">Tetratricopeptide repeat protein</fullName>
    </recommendedName>
</protein>
<reference evidence="3 4" key="1">
    <citation type="submission" date="2019-03" db="EMBL/GenBank/DDBJ databases">
        <title>Roseomonas sp. a novel Roseomonas species isolated from Sea whip Gorgonian.</title>
        <authorList>
            <person name="Li F."/>
            <person name="Pan X."/>
            <person name="Huang S."/>
            <person name="Li Z."/>
            <person name="Meng B."/>
        </authorList>
    </citation>
    <scope>NUCLEOTIDE SEQUENCE [LARGE SCALE GENOMIC DNA]</scope>
    <source>
        <strain evidence="3 4">M0104</strain>
    </source>
</reference>
<evidence type="ECO:0000313" key="3">
    <source>
        <dbReference type="EMBL" id="MXP65602.1"/>
    </source>
</evidence>
<sequence>MRPALLLASLALPPLLLALPGHAQEAPPAAAASAEAATPVRLRSGQHADRGRVVLHLGRIPPHVLRRAGNDWELRLRGSYRLDASELRRINELAGTETRQENGETVLRLRPACDCVAETGAFDGMLYVDLRPAAGEPPREAQSPAQLAAARRRLLDDAVKLGLMSQQQAIALLRGPARAAAPTVPEAPAAVAAPPIPAAAPVPASIPAAAPPPVPALAPPSLPAAAPAAMPAATTGNSQKTPGPADDLAALREDMVRKLALLNGAPAPAASAAPASPPPPARAAGPAPNPRFAPPPEAAAKPACLAPAFSLQAWAGTQEFTDGLVALRTALARSDRGAAETAALAEFYAGHELAPEALNVLSAPLDEQPGGVALERLQRVRDVARLLARQPIDPASPLLAEAADCARPDLPLWRGLVAALGGEATTLARLAPAVRTALRDVPQNLRIAFAGIMADAVEEDAETLRSLVGAIRTAGDLRPDQAALRSWLLARLTRLEGNRADEVLYLRKAAQVGHWVPALQARARLAALNFDRPGPEGQRAEQQLLDFSRTYRFDPLGEEAAILYAQRLLERGDLGAALAVADGASQASLRPSMESRGARLAAQALRLVLVDAKGVAPPPPGERLALYWQYEGYATPGERGDDIRKAALRLMLDEGLSDAALDTARQLTPATRQQPEAMLLVARAEASAAQGDMQRAMALLRALPPAEAVHRAASAALARMGKPEEAAAELAGLSDMADRQARAALLFQAKAWPEAATAYAGLLRDPALEPAARAEATTRLASAAALARQAPAVPAELLAPQSGTAALLQLSASHAAAPAGGVAAMRAAITRSRQIEKLLPDTRKN</sequence>
<keyword evidence="2" id="KW-0732">Signal</keyword>
<comment type="caution">
    <text evidence="3">The sequence shown here is derived from an EMBL/GenBank/DDBJ whole genome shotgun (WGS) entry which is preliminary data.</text>
</comment>
<dbReference type="AlphaFoldDB" id="A0A845BKB7"/>
<evidence type="ECO:0000256" key="2">
    <source>
        <dbReference type="SAM" id="SignalP"/>
    </source>
</evidence>